<evidence type="ECO:0000259" key="1">
    <source>
        <dbReference type="Pfam" id="PF01575"/>
    </source>
</evidence>
<dbReference type="AlphaFoldDB" id="A0A6J7S664"/>
<organism evidence="2">
    <name type="scientific">freshwater metagenome</name>
    <dbReference type="NCBI Taxonomy" id="449393"/>
    <lineage>
        <taxon>unclassified sequences</taxon>
        <taxon>metagenomes</taxon>
        <taxon>ecological metagenomes</taxon>
    </lineage>
</organism>
<dbReference type="InterPro" id="IPR002539">
    <property type="entry name" value="MaoC-like_dom"/>
</dbReference>
<accession>A0A6J7S664</accession>
<name>A0A6J7S664_9ZZZZ</name>
<dbReference type="InterPro" id="IPR029069">
    <property type="entry name" value="HotDog_dom_sf"/>
</dbReference>
<feature type="domain" description="MaoC-like" evidence="1">
    <location>
        <begin position="15"/>
        <end position="118"/>
    </location>
</feature>
<dbReference type="EMBL" id="CAFBPW010000155">
    <property type="protein sequence ID" value="CAB5036633.1"/>
    <property type="molecule type" value="Genomic_DNA"/>
</dbReference>
<evidence type="ECO:0000313" key="2">
    <source>
        <dbReference type="EMBL" id="CAB5036633.1"/>
    </source>
</evidence>
<dbReference type="PANTHER" id="PTHR42993:SF1">
    <property type="entry name" value="MAOC-LIKE DEHYDRATASE DOMAIN-CONTAINING PROTEIN"/>
    <property type="match status" value="1"/>
</dbReference>
<dbReference type="Pfam" id="PF01575">
    <property type="entry name" value="MaoC_dehydratas"/>
    <property type="match status" value="1"/>
</dbReference>
<dbReference type="SUPFAM" id="SSF54637">
    <property type="entry name" value="Thioesterase/thiol ester dehydrase-isomerase"/>
    <property type="match status" value="1"/>
</dbReference>
<protein>
    <submittedName>
        <fullName evidence="2">Unannotated protein</fullName>
    </submittedName>
</protein>
<sequence length="153" mass="16433">MTLDEVAAACPYDLGQSSPLLITQQMVDAHAETTGDAQWIHNDPERAIRESPFGAPIVQGFLLLAVLTQLSSGLQFPPFGPVTMLVNYGFDRVRFLQAVPVGSSVRLSGSLAEVRERADASAVLSIDVQLTCDHSPQAGPAMVARWLFLAQPS</sequence>
<reference evidence="2" key="1">
    <citation type="submission" date="2020-05" db="EMBL/GenBank/DDBJ databases">
        <authorList>
            <person name="Chiriac C."/>
            <person name="Salcher M."/>
            <person name="Ghai R."/>
            <person name="Kavagutti S V."/>
        </authorList>
    </citation>
    <scope>NUCLEOTIDE SEQUENCE</scope>
</reference>
<proteinExistence type="predicted"/>
<dbReference type="Gene3D" id="3.10.129.10">
    <property type="entry name" value="Hotdog Thioesterase"/>
    <property type="match status" value="1"/>
</dbReference>
<gene>
    <name evidence="2" type="ORF">UFOPK4173_01270</name>
</gene>
<dbReference type="PANTHER" id="PTHR42993">
    <property type="entry name" value="MAOC-LIKE DEHYDRATASE DOMAIN-CONTAINING PROTEIN"/>
    <property type="match status" value="1"/>
</dbReference>